<accession>A0ABU6HSH8</accession>
<feature type="chain" id="PRO_5045333130" description="DUF8202 domain-containing protein" evidence="1">
    <location>
        <begin position="21"/>
        <end position="1721"/>
    </location>
</feature>
<organism evidence="3 4">
    <name type="scientific">Chryseobacterium salviniae</name>
    <dbReference type="NCBI Taxonomy" id="3101750"/>
    <lineage>
        <taxon>Bacteria</taxon>
        <taxon>Pseudomonadati</taxon>
        <taxon>Bacteroidota</taxon>
        <taxon>Flavobacteriia</taxon>
        <taxon>Flavobacteriales</taxon>
        <taxon>Weeksellaceae</taxon>
        <taxon>Chryseobacterium group</taxon>
        <taxon>Chryseobacterium</taxon>
    </lineage>
</organism>
<evidence type="ECO:0000313" key="4">
    <source>
        <dbReference type="Proteomes" id="UP001348397"/>
    </source>
</evidence>
<dbReference type="Pfam" id="PF26628">
    <property type="entry name" value="DUF8202"/>
    <property type="match status" value="3"/>
</dbReference>
<dbReference type="RefSeq" id="WP_411911983.1">
    <property type="nucleotide sequence ID" value="NZ_JAYLAA010000034.1"/>
</dbReference>
<evidence type="ECO:0000256" key="1">
    <source>
        <dbReference type="SAM" id="SignalP"/>
    </source>
</evidence>
<name>A0ABU6HSH8_9FLAO</name>
<evidence type="ECO:0000259" key="2">
    <source>
        <dbReference type="Pfam" id="PF26628"/>
    </source>
</evidence>
<feature type="domain" description="DUF8202" evidence="2">
    <location>
        <begin position="655"/>
        <end position="842"/>
    </location>
</feature>
<sequence length="1721" mass="178569">MKKYIYLILLSLLSISWVWAQSPGGVTGASLWLRADAGTNTTTNGGTITAWNDQSGNNKNFANASGTTIYQTAVGNSKFNFNPSLYISTSTTALSSASSLFSGAGASGATLFGLTDQTNGYLLRVSNNAEPFNSQKYNYPALLPVGLAARKVGGTTLVPGLPVPTAPFGTSRIASGTLVGGTSYGIAQNGSAYNMLTNDYETNLGPMVIGSVLWAGGNEATTAGNIPEVIAYTTNLTSVQLQQVNSYLAIKYGITLDQTTAQNYLASDGTTVTWNATTNSGYANNIAGIGRDNLTALNQKQSCSVNASTSQVVMALGTAAATNQANANTFASDKQFFIWSDNNGSLTTLASTGNSNYPYRFTRVWKTQNTNSFAQDITVYYPVSAFGNAQASTVSLLYGSSAASLSNGTALTIAQSGTTSINGVVHYIFTVPAGQIANMQFFSFTGTQTAPGGVLGTSLWLKADAGTNTTTNNASVTSWTDANGLASSSGTGATYQSLGDNFNPGILFGGSGTNSFQYPTTTSFGMGGTNSFNVFATTKTSTNGRTYLQAANSGSAPQFWNNGAVHTLSTFAASAIVTGTKTVTDGKIHILGTNRAGTAFANNFDGGSDGSSTNSVSFATGTTAYVGNTSNNALPFNGNINELIVYGNASLTALQQQRVNSYLAIKYGVTLDPQNYLASDGTTIWWDSATNAGYNNNIAGIAKDDASALNQKQSQSVNSGIQPVIGNINITDTNANNTNNFTVDKSALVWGSDTGSTNFATSFVFGGLNNRMTRIWRVQQTGTVGIVKVAIPASQISGNISPLNLVVSADAIFDGSDTRTLMTLETLGSVQYYTATVNFTSGQYFTFAGFVASPGGVLNGLTRWHKADAGVTTATGVSVWVDQSSATTISQATAANQPVYNTTANLINFNSTITFDGSNDNLTNSITGLPQGAAASTFYFVDRPTASNTSRYAFGYGATSGTASFQAGPAGTFTTKQGGGSAFASQTNAYTVNIPSITRTGYDGTRAYLSHNAATEVLSTVYTQNVSTNAFAIGARSDGAANFFTGDIPEVIAYGGKSTASELIRIESYLAIKYGITKTGDYQNSSSAVIWDATANTGYNNNIAGIMRDNASALHQKVSRSVNSGTILTIATNADFASANSAGTRTNITNDLSSLVIGDDNGTVTRVTTNLASGFNTRITRIWRVQATNYTQAVSLQFNGLDTSNFTWNLVYKAADANFTAGSTTLGTLNSNGQITLASAPGSGFLSLQAVGIDSDGDGVLNVDDLDDDNDGIQDVDEVTCANLFTNGTFNGGTTGWTINSPWEYRASIPNTILQGTASTGQTVSQTVNFGTPVSGSNFIWSLDYTNVNFGAFQENEFRINGVLYALVTSAAGTTVDVTTYNGATVNVTSFPPGPSTTTFQKLIFTIPSSGISGNMLVSVSSNTNGADGDDVYIKNMYIVNDFCDTDSDGVPNRLDLDSDNDGCLDAIDGDASVIASQLVTAVGTVTVGTGSTASNQNLGNTVNANGIPQLVSVPYNYSNTTGQGIGASQTASISGCAAPGGVLNGLTRWHKADAGVTTATGVSAWVDQSSATTISQATAANQPVYNTTANLINFNSTITFDGSNDDLLNNISGLPQGATASTFYFVDRPTASNTSRYAFGYGATSGTASFQAGPAGTFTTKQGGGSAFASQTNAYTVNIPSITRTGYDGTRAYLSHNAATEVLSTVYTQNVSTNAFAIGA</sequence>
<feature type="non-terminal residue" evidence="3">
    <location>
        <position position="1721"/>
    </location>
</feature>
<protein>
    <recommendedName>
        <fullName evidence="2">DUF8202 domain-containing protein</fullName>
    </recommendedName>
</protein>
<reference evidence="3 4" key="1">
    <citation type="submission" date="2024-01" db="EMBL/GenBank/DDBJ databases">
        <title>Chryseobacterium sp. T9W2-O.</title>
        <authorList>
            <person name="Maltman C."/>
        </authorList>
    </citation>
    <scope>NUCLEOTIDE SEQUENCE [LARGE SCALE GENOMIC DNA]</scope>
    <source>
        <strain evidence="3 4">T9W2-O</strain>
    </source>
</reference>
<feature type="domain" description="DUF8202" evidence="2">
    <location>
        <begin position="1063"/>
        <end position="1235"/>
    </location>
</feature>
<evidence type="ECO:0000313" key="3">
    <source>
        <dbReference type="EMBL" id="MEC3875654.1"/>
    </source>
</evidence>
<keyword evidence="4" id="KW-1185">Reference proteome</keyword>
<feature type="signal peptide" evidence="1">
    <location>
        <begin position="1"/>
        <end position="20"/>
    </location>
</feature>
<dbReference type="EMBL" id="JAYLAA010000034">
    <property type="protein sequence ID" value="MEC3875654.1"/>
    <property type="molecule type" value="Genomic_DNA"/>
</dbReference>
<dbReference type="InterPro" id="IPR058515">
    <property type="entry name" value="DUF8202"/>
</dbReference>
<proteinExistence type="predicted"/>
<comment type="caution">
    <text evidence="3">The sequence shown here is derived from an EMBL/GenBank/DDBJ whole genome shotgun (WGS) entry which is preliminary data.</text>
</comment>
<feature type="domain" description="DUF8202" evidence="2">
    <location>
        <begin position="241"/>
        <end position="419"/>
    </location>
</feature>
<dbReference type="Proteomes" id="UP001348397">
    <property type="component" value="Unassembled WGS sequence"/>
</dbReference>
<gene>
    <name evidence="3" type="ORF">SOP96_08030</name>
</gene>
<keyword evidence="1" id="KW-0732">Signal</keyword>